<evidence type="ECO:0000313" key="2">
    <source>
        <dbReference type="Proteomes" id="UP001156221"/>
    </source>
</evidence>
<dbReference type="RefSeq" id="YP_010761296.1">
    <property type="nucleotide sequence ID" value="NC_073594.1"/>
</dbReference>
<name>A0A9E8A9U8_9CAUD</name>
<evidence type="ECO:0000313" key="1">
    <source>
        <dbReference type="EMBL" id="UYM26552.1"/>
    </source>
</evidence>
<keyword evidence="2" id="KW-1185">Reference proteome</keyword>
<organism evidence="1 2">
    <name type="scientific">Arthrobacter phage Bauer</name>
    <dbReference type="NCBI Taxonomy" id="2985648"/>
    <lineage>
        <taxon>Viruses</taxon>
        <taxon>Duplodnaviria</taxon>
        <taxon>Heunggongvirae</taxon>
        <taxon>Uroviricota</taxon>
        <taxon>Caudoviricetes</taxon>
        <taxon>Bauervirus</taxon>
        <taxon>Bauervirus bauer</taxon>
    </lineage>
</organism>
<dbReference type="GeneID" id="80034667"/>
<accession>A0A9E8A9U8</accession>
<dbReference type="KEGG" id="vg:80034667"/>
<dbReference type="EMBL" id="OP580516">
    <property type="protein sequence ID" value="UYM26552.1"/>
    <property type="molecule type" value="Genomic_DNA"/>
</dbReference>
<sequence>MDVPAGLGERGVALWQSMSGSDVVRNALVLEAARLADRLDELDNIIQGKGVLNLMQFRLDFPDGDDEPFVVEVKFQTPLAEARQQAIAFATILSKLAPADAAAKPAAVPTPANVTPLDRLKARGLKKA</sequence>
<reference evidence="1" key="1">
    <citation type="submission" date="2022-10" db="EMBL/GenBank/DDBJ databases">
        <authorList>
            <person name="Shreffler J."/>
            <person name="Spring A.M."/>
            <person name="Klyczek K."/>
            <person name="Garlena R.A."/>
            <person name="Russell D.A."/>
            <person name="Pope W.H."/>
            <person name="Jacobs-Sera D."/>
            <person name="Hatfull G.F."/>
        </authorList>
    </citation>
    <scope>NUCLEOTIDE SEQUENCE</scope>
</reference>
<gene>
    <name evidence="1" type="primary">3</name>
    <name evidence="1" type="ORF">SEA_BAUER_3</name>
</gene>
<proteinExistence type="predicted"/>
<protein>
    <submittedName>
        <fullName evidence="1">Terminase small subunit</fullName>
    </submittedName>
</protein>
<dbReference type="Proteomes" id="UP001156221">
    <property type="component" value="Segment"/>
</dbReference>